<dbReference type="Gene3D" id="3.40.430.10">
    <property type="entry name" value="Dihydrofolate Reductase, subunit A"/>
    <property type="match status" value="1"/>
</dbReference>
<sequence length="196" mass="21307">MAIRLYMTVSLDGFVAGPGDSTDAPMGVGGFRLFNWLDRRNDPGPDGQVYAESVATRAVIAGRRSYEHAGRWQGDHHDGVPVFVLTHDVPDDPPPGTVRYVTDVRDCAAQARAAAGDGDVMVHGAGAAQALLRAGQLDELELHLVPVLLGQGRRLFEALPAEHIELDLVRRLTSPEVPDLAQQVTHLRYRVTSRTE</sequence>
<evidence type="ECO:0000313" key="3">
    <source>
        <dbReference type="Proteomes" id="UP001519295"/>
    </source>
</evidence>
<accession>A0ABS4VX06</accession>
<dbReference type="InterPro" id="IPR024072">
    <property type="entry name" value="DHFR-like_dom_sf"/>
</dbReference>
<evidence type="ECO:0000313" key="2">
    <source>
        <dbReference type="EMBL" id="MBP2368470.1"/>
    </source>
</evidence>
<dbReference type="Proteomes" id="UP001519295">
    <property type="component" value="Unassembled WGS sequence"/>
</dbReference>
<comment type="caution">
    <text evidence="2">The sequence shown here is derived from an EMBL/GenBank/DDBJ whole genome shotgun (WGS) entry which is preliminary data.</text>
</comment>
<dbReference type="Pfam" id="PF01872">
    <property type="entry name" value="RibD_C"/>
    <property type="match status" value="1"/>
</dbReference>
<name>A0ABS4VX06_9PSEU</name>
<evidence type="ECO:0000259" key="1">
    <source>
        <dbReference type="Pfam" id="PF01872"/>
    </source>
</evidence>
<protein>
    <submittedName>
        <fullName evidence="2">Dihydrofolate reductase</fullName>
    </submittedName>
</protein>
<dbReference type="EMBL" id="JAGINU010000001">
    <property type="protein sequence ID" value="MBP2368470.1"/>
    <property type="molecule type" value="Genomic_DNA"/>
</dbReference>
<dbReference type="SUPFAM" id="SSF53597">
    <property type="entry name" value="Dihydrofolate reductase-like"/>
    <property type="match status" value="1"/>
</dbReference>
<keyword evidence="3" id="KW-1185">Reference proteome</keyword>
<organism evidence="2 3">
    <name type="scientific">Pseudonocardia parietis</name>
    <dbReference type="NCBI Taxonomy" id="570936"/>
    <lineage>
        <taxon>Bacteria</taxon>
        <taxon>Bacillati</taxon>
        <taxon>Actinomycetota</taxon>
        <taxon>Actinomycetes</taxon>
        <taxon>Pseudonocardiales</taxon>
        <taxon>Pseudonocardiaceae</taxon>
        <taxon>Pseudonocardia</taxon>
    </lineage>
</organism>
<feature type="domain" description="Bacterial bifunctional deaminase-reductase C-terminal" evidence="1">
    <location>
        <begin position="114"/>
        <end position="169"/>
    </location>
</feature>
<reference evidence="2 3" key="1">
    <citation type="submission" date="2021-03" db="EMBL/GenBank/DDBJ databases">
        <title>Sequencing the genomes of 1000 actinobacteria strains.</title>
        <authorList>
            <person name="Klenk H.-P."/>
        </authorList>
    </citation>
    <scope>NUCLEOTIDE SEQUENCE [LARGE SCALE GENOMIC DNA]</scope>
    <source>
        <strain evidence="2 3">DSM 45256</strain>
    </source>
</reference>
<dbReference type="InterPro" id="IPR002734">
    <property type="entry name" value="RibDG_C"/>
</dbReference>
<proteinExistence type="predicted"/>
<dbReference type="RefSeq" id="WP_210029631.1">
    <property type="nucleotide sequence ID" value="NZ_JAGINU010000001.1"/>
</dbReference>
<gene>
    <name evidence="2" type="ORF">JOF36_004166</name>
</gene>